<evidence type="ECO:0000313" key="4">
    <source>
        <dbReference type="Proteomes" id="UP000029488"/>
    </source>
</evidence>
<proteinExistence type="predicted"/>
<sequence>MNSSKKVFIGVENLRKEIFAAAILAGIILTGARSQSVQAEVLSTDSNNVTEVETSKVANNKQLTPNISMSKENQTHDSSSMVSAGETSDVNEVQENKIETTSDDTSNLRVQLTSLYVDLQPKQMALKTVAATNDTQSILVSTKSTKQQAKKILDDKKKDLDTAKRNLDKTNKALANTQIKVTVNQEVAKNAQKELDSLNTDLTAKQADYDKADKKLMLKLITR</sequence>
<protein>
    <submittedName>
        <fullName evidence="3">Putative secreted protein</fullName>
    </submittedName>
</protein>
<organism evidence="3 4">
    <name type="scientific">Ligilactobacillus salivarius</name>
    <dbReference type="NCBI Taxonomy" id="1624"/>
    <lineage>
        <taxon>Bacteria</taxon>
        <taxon>Bacillati</taxon>
        <taxon>Bacillota</taxon>
        <taxon>Bacilli</taxon>
        <taxon>Lactobacillales</taxon>
        <taxon>Lactobacillaceae</taxon>
        <taxon>Ligilactobacillus</taxon>
    </lineage>
</organism>
<feature type="coiled-coil region" evidence="1">
    <location>
        <begin position="146"/>
        <end position="215"/>
    </location>
</feature>
<name>A0A089QHT5_9LACO</name>
<evidence type="ECO:0000313" key="3">
    <source>
        <dbReference type="EMBL" id="AIR10541.1"/>
    </source>
</evidence>
<keyword evidence="1" id="KW-0175">Coiled coil</keyword>
<dbReference type="AlphaFoldDB" id="A0A089QHT5"/>
<evidence type="ECO:0000256" key="1">
    <source>
        <dbReference type="SAM" id="Coils"/>
    </source>
</evidence>
<feature type="region of interest" description="Disordered" evidence="2">
    <location>
        <begin position="70"/>
        <end position="90"/>
    </location>
</feature>
<dbReference type="Proteomes" id="UP000029488">
    <property type="component" value="Chromosome"/>
</dbReference>
<dbReference type="KEGG" id="lsj:LSJ_0860"/>
<dbReference type="EMBL" id="CP007646">
    <property type="protein sequence ID" value="AIR10541.1"/>
    <property type="molecule type" value="Genomic_DNA"/>
</dbReference>
<reference evidence="3 4" key="1">
    <citation type="journal article" date="2014" name="BMC Genomics">
        <title>Unusual genome complexity in Lactobacillus salivarius JCM1046.</title>
        <authorList>
            <person name="Raftis E.J."/>
            <person name="Forde B.M."/>
            <person name="Claesson M.J."/>
            <person name="O'Toole P.W."/>
        </authorList>
    </citation>
    <scope>NUCLEOTIDE SEQUENCE [LARGE SCALE GENOMIC DNA]</scope>
    <source>
        <strain evidence="3 4">JCM1046</strain>
    </source>
</reference>
<evidence type="ECO:0000256" key="2">
    <source>
        <dbReference type="SAM" id="MobiDB-lite"/>
    </source>
</evidence>
<gene>
    <name evidence="3" type="ORF">LSJ_0860</name>
</gene>
<accession>A0A089QHT5</accession>